<dbReference type="Pfam" id="PF00563">
    <property type="entry name" value="EAL"/>
    <property type="match status" value="1"/>
</dbReference>
<reference evidence="5 6" key="1">
    <citation type="submission" date="2018-06" db="EMBL/GenBank/DDBJ databases">
        <authorList>
            <consortium name="Pathogen Informatics"/>
            <person name="Doyle S."/>
        </authorList>
    </citation>
    <scope>NUCLEOTIDE SEQUENCE [LARGE SCALE GENOMIC DNA]</scope>
    <source>
        <strain evidence="5 6">NCTC7303</strain>
    </source>
</reference>
<dbReference type="PANTHER" id="PTHR33121">
    <property type="entry name" value="CYCLIC DI-GMP PHOSPHODIESTERASE PDEF"/>
    <property type="match status" value="1"/>
</dbReference>
<sequence>MEYLHQVSVDIIKIDRIFVNRIGQGKSSEKLLLGLIDMAATLDLKIIAEGVETEKQAVWLKEHGVEWLQGYLYSPPVPPEKLQLIISNSIKQGVDKTP</sequence>
<gene>
    <name evidence="5" type="primary">yjcC_1</name>
    <name evidence="5" type="ORF">NCTC7303_00057</name>
</gene>
<proteinExistence type="inferred from homology"/>
<evidence type="ECO:0000313" key="5">
    <source>
        <dbReference type="EMBL" id="SUG27952.1"/>
    </source>
</evidence>
<comment type="subunit">
    <text evidence="2">Interacts with FlhD in the FlhC(2)FlhD(4) heterohexamer, inhibiting its ability to activate transcription.</text>
</comment>
<evidence type="ECO:0000256" key="3">
    <source>
        <dbReference type="ARBA" id="ARBA00018009"/>
    </source>
</evidence>
<dbReference type="Proteomes" id="UP000255443">
    <property type="component" value="Unassembled WGS sequence"/>
</dbReference>
<dbReference type="InterPro" id="IPR001633">
    <property type="entry name" value="EAL_dom"/>
</dbReference>
<dbReference type="GO" id="GO:0071111">
    <property type="term" value="F:cyclic-guanylate-specific phosphodiesterase activity"/>
    <property type="evidence" value="ECO:0007669"/>
    <property type="project" value="InterPro"/>
</dbReference>
<dbReference type="InterPro" id="IPR050706">
    <property type="entry name" value="Cyclic-di-GMP_PDE-like"/>
</dbReference>
<dbReference type="PANTHER" id="PTHR33121:SF79">
    <property type="entry name" value="CYCLIC DI-GMP PHOSPHODIESTERASE PDED-RELATED"/>
    <property type="match status" value="1"/>
</dbReference>
<comment type="similarity">
    <text evidence="1">Belongs to the YdiV family.</text>
</comment>
<dbReference type="AlphaFoldDB" id="A0A379SEB5"/>
<evidence type="ECO:0000313" key="6">
    <source>
        <dbReference type="Proteomes" id="UP000255443"/>
    </source>
</evidence>
<dbReference type="Gene3D" id="3.20.20.450">
    <property type="entry name" value="EAL domain"/>
    <property type="match status" value="1"/>
</dbReference>
<dbReference type="InterPro" id="IPR035919">
    <property type="entry name" value="EAL_sf"/>
</dbReference>
<protein>
    <recommendedName>
        <fullName evidence="3">Anti-FlhC(2)FlhD(4) factor YdiV</fullName>
    </recommendedName>
</protein>
<evidence type="ECO:0000256" key="2">
    <source>
        <dbReference type="ARBA" id="ARBA00011576"/>
    </source>
</evidence>
<accession>A0A379SEB5</accession>
<name>A0A379SEB5_SALER</name>
<evidence type="ECO:0000256" key="1">
    <source>
        <dbReference type="ARBA" id="ARBA00010927"/>
    </source>
</evidence>
<organism evidence="5 6">
    <name type="scientific">Salmonella enterica subsp. arizonae</name>
    <dbReference type="NCBI Taxonomy" id="59203"/>
    <lineage>
        <taxon>Bacteria</taxon>
        <taxon>Pseudomonadati</taxon>
        <taxon>Pseudomonadota</taxon>
        <taxon>Gammaproteobacteria</taxon>
        <taxon>Enterobacterales</taxon>
        <taxon>Enterobacteriaceae</taxon>
        <taxon>Salmonella</taxon>
    </lineage>
</organism>
<dbReference type="PROSITE" id="PS50883">
    <property type="entry name" value="EAL"/>
    <property type="match status" value="1"/>
</dbReference>
<dbReference type="SUPFAM" id="SSF141868">
    <property type="entry name" value="EAL domain-like"/>
    <property type="match status" value="1"/>
</dbReference>
<dbReference type="EMBL" id="UGXC01000001">
    <property type="protein sequence ID" value="SUG27952.1"/>
    <property type="molecule type" value="Genomic_DNA"/>
</dbReference>
<evidence type="ECO:0000259" key="4">
    <source>
        <dbReference type="PROSITE" id="PS50883"/>
    </source>
</evidence>
<dbReference type="CDD" id="cd01948">
    <property type="entry name" value="EAL"/>
    <property type="match status" value="1"/>
</dbReference>
<feature type="domain" description="EAL" evidence="4">
    <location>
        <begin position="1"/>
        <end position="90"/>
    </location>
</feature>